<evidence type="ECO:0000313" key="1">
    <source>
        <dbReference type="EMBL" id="KAI5061176.1"/>
    </source>
</evidence>
<dbReference type="AlphaFoldDB" id="A0A9D4U3Y4"/>
<name>A0A9D4U3Y4_ADICA</name>
<accession>A0A9D4U3Y4</accession>
<dbReference type="EMBL" id="JABFUD020000023">
    <property type="protein sequence ID" value="KAI5061176.1"/>
    <property type="molecule type" value="Genomic_DNA"/>
</dbReference>
<reference evidence="1" key="1">
    <citation type="submission" date="2021-01" db="EMBL/GenBank/DDBJ databases">
        <title>Adiantum capillus-veneris genome.</title>
        <authorList>
            <person name="Fang Y."/>
            <person name="Liao Q."/>
        </authorList>
    </citation>
    <scope>NUCLEOTIDE SEQUENCE</scope>
    <source>
        <strain evidence="1">H3</strain>
        <tissue evidence="1">Leaf</tissue>
    </source>
</reference>
<keyword evidence="2" id="KW-1185">Reference proteome</keyword>
<gene>
    <name evidence="1" type="ORF">GOP47_0023681</name>
</gene>
<protein>
    <submittedName>
        <fullName evidence="1">Uncharacterized protein</fullName>
    </submittedName>
</protein>
<evidence type="ECO:0000313" key="2">
    <source>
        <dbReference type="Proteomes" id="UP000886520"/>
    </source>
</evidence>
<feature type="non-terminal residue" evidence="1">
    <location>
        <position position="1"/>
    </location>
</feature>
<dbReference type="Proteomes" id="UP000886520">
    <property type="component" value="Chromosome 23"/>
</dbReference>
<comment type="caution">
    <text evidence="1">The sequence shown here is derived from an EMBL/GenBank/DDBJ whole genome shotgun (WGS) entry which is preliminary data.</text>
</comment>
<sequence>MRTSPNFPKKLILCIWLRWPTREDGGYQPGDAAIPCPIYLGISIGLSQILSTSPYLLRDSTFISPLKHHGWRGRWKRQCYCKRIKRGWWRQQEYSHDRGGSRQNSVEHCEGRRWRGAQRQLCLSGTICGGKECCKMIT</sequence>
<organism evidence="1 2">
    <name type="scientific">Adiantum capillus-veneris</name>
    <name type="common">Maidenhair fern</name>
    <dbReference type="NCBI Taxonomy" id="13818"/>
    <lineage>
        <taxon>Eukaryota</taxon>
        <taxon>Viridiplantae</taxon>
        <taxon>Streptophyta</taxon>
        <taxon>Embryophyta</taxon>
        <taxon>Tracheophyta</taxon>
        <taxon>Polypodiopsida</taxon>
        <taxon>Polypodiidae</taxon>
        <taxon>Polypodiales</taxon>
        <taxon>Pteridineae</taxon>
        <taxon>Pteridaceae</taxon>
        <taxon>Vittarioideae</taxon>
        <taxon>Adiantum</taxon>
    </lineage>
</organism>
<proteinExistence type="predicted"/>